<proteinExistence type="predicted"/>
<feature type="transmembrane region" description="Helical" evidence="3">
    <location>
        <begin position="6"/>
        <end position="26"/>
    </location>
</feature>
<evidence type="ECO:0000256" key="1">
    <source>
        <dbReference type="ARBA" id="ARBA00022679"/>
    </source>
</evidence>
<dbReference type="Proteomes" id="UP000319191">
    <property type="component" value="Unassembled WGS sequence"/>
</dbReference>
<keyword evidence="1 5" id="KW-0808">Transferase</keyword>
<keyword evidence="3" id="KW-1133">Transmembrane helix</keyword>
<feature type="domain" description="Phospholipid/glycerol acyltransferase" evidence="4">
    <location>
        <begin position="38"/>
        <end position="159"/>
    </location>
</feature>
<protein>
    <submittedName>
        <fullName evidence="5">1-acyl-sn-glycerol-3-phosphate acyltransferase</fullName>
    </submittedName>
</protein>
<dbReference type="SMART" id="SM00563">
    <property type="entry name" value="PlsC"/>
    <property type="match status" value="1"/>
</dbReference>
<evidence type="ECO:0000313" key="5">
    <source>
        <dbReference type="EMBL" id="TRU84018.1"/>
    </source>
</evidence>
<organism evidence="5 6">
    <name type="scientific">Microcystis novacekii Mn_MB_F_20050700_S1D</name>
    <dbReference type="NCBI Taxonomy" id="2486266"/>
    <lineage>
        <taxon>Bacteria</taxon>
        <taxon>Bacillati</taxon>
        <taxon>Cyanobacteriota</taxon>
        <taxon>Cyanophyceae</taxon>
        <taxon>Oscillatoriophycideae</taxon>
        <taxon>Chroococcales</taxon>
        <taxon>Microcystaceae</taxon>
        <taxon>Microcystis</taxon>
    </lineage>
</organism>
<keyword evidence="2 5" id="KW-0012">Acyltransferase</keyword>
<evidence type="ECO:0000256" key="3">
    <source>
        <dbReference type="SAM" id="Phobius"/>
    </source>
</evidence>
<dbReference type="CDD" id="cd07989">
    <property type="entry name" value="LPLAT_AGPAT-like"/>
    <property type="match status" value="1"/>
</dbReference>
<evidence type="ECO:0000256" key="2">
    <source>
        <dbReference type="ARBA" id="ARBA00023315"/>
    </source>
</evidence>
<dbReference type="GO" id="GO:0006654">
    <property type="term" value="P:phosphatidic acid biosynthetic process"/>
    <property type="evidence" value="ECO:0007669"/>
    <property type="project" value="TreeGrafter"/>
</dbReference>
<reference evidence="5 6" key="1">
    <citation type="submission" date="2019-01" db="EMBL/GenBank/DDBJ databases">
        <title>Coherence of Microcystis species and biogeography revealed through population genomics.</title>
        <authorList>
            <person name="Perez-Carrascal O.M."/>
            <person name="Terrat Y."/>
            <person name="Giani A."/>
            <person name="Fortin N."/>
            <person name="Tromas N."/>
            <person name="Shapiro B.J."/>
        </authorList>
    </citation>
    <scope>NUCLEOTIDE SEQUENCE [LARGE SCALE GENOMIC DNA]</scope>
    <source>
        <strain evidence="5">Mn_MB_F_20050700_S1D</strain>
    </source>
</reference>
<dbReference type="PANTHER" id="PTHR10434:SF11">
    <property type="entry name" value="1-ACYL-SN-GLYCEROL-3-PHOSPHATE ACYLTRANSFERASE"/>
    <property type="match status" value="1"/>
</dbReference>
<dbReference type="EMBL" id="SFAV01000266">
    <property type="protein sequence ID" value="TRU84018.1"/>
    <property type="molecule type" value="Genomic_DNA"/>
</dbReference>
<evidence type="ECO:0000313" key="6">
    <source>
        <dbReference type="Proteomes" id="UP000319191"/>
    </source>
</evidence>
<dbReference type="InterPro" id="IPR002123">
    <property type="entry name" value="Plipid/glycerol_acylTrfase"/>
</dbReference>
<sequence>MNKVLRFLFFGCFVRLIVLVIIGLRISHKERLPKSGPAIIVANHNSHLDTLVLMTLFPLKLLDKLRPVAAMDYWLKNPWLTWFSLNIIGIIPLRREMGDVREHPLDSCSQALVRREILLIYPEGSRGNPESLTSFKSGIAHLAKRHPEIPIYPIFLHGLGKTLPKGEALLVPFFCDVLLGNPLHWTGNKQSFMDLLNQSMQELAAAGNFYAWQ</sequence>
<dbReference type="SUPFAM" id="SSF69593">
    <property type="entry name" value="Glycerol-3-phosphate (1)-acyltransferase"/>
    <property type="match status" value="1"/>
</dbReference>
<evidence type="ECO:0000259" key="4">
    <source>
        <dbReference type="SMART" id="SM00563"/>
    </source>
</evidence>
<dbReference type="Pfam" id="PF01553">
    <property type="entry name" value="Acyltransferase"/>
    <property type="match status" value="1"/>
</dbReference>
<gene>
    <name evidence="5" type="ORF">EWV54_18745</name>
</gene>
<comment type="caution">
    <text evidence="5">The sequence shown here is derived from an EMBL/GenBank/DDBJ whole genome shotgun (WGS) entry which is preliminary data.</text>
</comment>
<accession>A0A552IKM0</accession>
<dbReference type="PANTHER" id="PTHR10434">
    <property type="entry name" value="1-ACYL-SN-GLYCEROL-3-PHOSPHATE ACYLTRANSFERASE"/>
    <property type="match status" value="1"/>
</dbReference>
<keyword evidence="3" id="KW-0812">Transmembrane</keyword>
<dbReference type="GO" id="GO:0003841">
    <property type="term" value="F:1-acylglycerol-3-phosphate O-acyltransferase activity"/>
    <property type="evidence" value="ECO:0007669"/>
    <property type="project" value="TreeGrafter"/>
</dbReference>
<name>A0A552IKM0_9CHRO</name>
<dbReference type="AlphaFoldDB" id="A0A552IKM0"/>
<keyword evidence="3" id="KW-0472">Membrane</keyword>